<feature type="domain" description="GST C-terminal" evidence="2">
    <location>
        <begin position="84"/>
        <end position="219"/>
    </location>
</feature>
<dbReference type="SUPFAM" id="SSF52833">
    <property type="entry name" value="Thioredoxin-like"/>
    <property type="match status" value="1"/>
</dbReference>
<dbReference type="PROSITE" id="PS50405">
    <property type="entry name" value="GST_CTER"/>
    <property type="match status" value="1"/>
</dbReference>
<keyword evidence="3" id="KW-0808">Transferase</keyword>
<dbReference type="PROSITE" id="PS50404">
    <property type="entry name" value="GST_NTER"/>
    <property type="match status" value="1"/>
</dbReference>
<name>A0A3D9H9N4_9PROT</name>
<dbReference type="Pfam" id="PF00043">
    <property type="entry name" value="GST_C"/>
    <property type="match status" value="1"/>
</dbReference>
<dbReference type="Gene3D" id="3.40.30.10">
    <property type="entry name" value="Glutaredoxin"/>
    <property type="match status" value="1"/>
</dbReference>
<organism evidence="3 4">
    <name type="scientific">Aestuariispira insulae</name>
    <dbReference type="NCBI Taxonomy" id="1461337"/>
    <lineage>
        <taxon>Bacteria</taxon>
        <taxon>Pseudomonadati</taxon>
        <taxon>Pseudomonadota</taxon>
        <taxon>Alphaproteobacteria</taxon>
        <taxon>Rhodospirillales</taxon>
        <taxon>Kiloniellaceae</taxon>
        <taxon>Aestuariispira</taxon>
    </lineage>
</organism>
<dbReference type="PANTHER" id="PTHR44051">
    <property type="entry name" value="GLUTATHIONE S-TRANSFERASE-RELATED"/>
    <property type="match status" value="1"/>
</dbReference>
<protein>
    <submittedName>
        <fullName evidence="3">Glutathione S-transferase</fullName>
    </submittedName>
</protein>
<dbReference type="InterPro" id="IPR040079">
    <property type="entry name" value="Glutathione_S-Trfase"/>
</dbReference>
<proteinExistence type="predicted"/>
<gene>
    <name evidence="3" type="ORF">DFP90_11098</name>
</gene>
<dbReference type="PANTHER" id="PTHR44051:SF9">
    <property type="entry name" value="GLUTATHIONE S-TRANSFERASE 1"/>
    <property type="match status" value="1"/>
</dbReference>
<dbReference type="InterPro" id="IPR036282">
    <property type="entry name" value="Glutathione-S-Trfase_C_sf"/>
</dbReference>
<dbReference type="Gene3D" id="1.20.1050.10">
    <property type="match status" value="1"/>
</dbReference>
<dbReference type="EMBL" id="QRDW01000010">
    <property type="protein sequence ID" value="RED46189.1"/>
    <property type="molecule type" value="Genomic_DNA"/>
</dbReference>
<dbReference type="InterPro" id="IPR036249">
    <property type="entry name" value="Thioredoxin-like_sf"/>
</dbReference>
<dbReference type="SFLD" id="SFLDS00019">
    <property type="entry name" value="Glutathione_Transferase_(cytos"/>
    <property type="match status" value="1"/>
</dbReference>
<dbReference type="InterPro" id="IPR004045">
    <property type="entry name" value="Glutathione_S-Trfase_N"/>
</dbReference>
<keyword evidence="4" id="KW-1185">Reference proteome</keyword>
<reference evidence="3 4" key="1">
    <citation type="submission" date="2018-07" db="EMBL/GenBank/DDBJ databases">
        <title>Genomic Encyclopedia of Type Strains, Phase III (KMG-III): the genomes of soil and plant-associated and newly described type strains.</title>
        <authorList>
            <person name="Whitman W."/>
        </authorList>
    </citation>
    <scope>NUCLEOTIDE SEQUENCE [LARGE SCALE GENOMIC DNA]</scope>
    <source>
        <strain evidence="3 4">CECT 8488</strain>
    </source>
</reference>
<evidence type="ECO:0000259" key="1">
    <source>
        <dbReference type="PROSITE" id="PS50404"/>
    </source>
</evidence>
<dbReference type="AlphaFoldDB" id="A0A3D9H9N4"/>
<evidence type="ECO:0000313" key="3">
    <source>
        <dbReference type="EMBL" id="RED46189.1"/>
    </source>
</evidence>
<dbReference type="OrthoDB" id="9810080at2"/>
<evidence type="ECO:0000259" key="2">
    <source>
        <dbReference type="PROSITE" id="PS50405"/>
    </source>
</evidence>
<dbReference type="SFLD" id="SFLDG01150">
    <property type="entry name" value="Main.1:_Beta-like"/>
    <property type="match status" value="1"/>
</dbReference>
<dbReference type="InterPro" id="IPR010987">
    <property type="entry name" value="Glutathione-S-Trfase_C-like"/>
</dbReference>
<feature type="domain" description="GST N-terminal" evidence="1">
    <location>
        <begin position="1"/>
        <end position="81"/>
    </location>
</feature>
<sequence length="219" mass="24309">MIIVHHLEQSRSFRILWALEEAGLDYQVEAYQRDPETRLAPDEARGLHPAGKFPMMELEGRVLAESGAILEAIADQAEGLRPAEGRALDDYRYWLHAAEGSVMPPLVSKYLWSRMIEKSPFFIKPVAKLLAGKADAAYLGPTIRTLLAHVEGHLAQNTWFAGDEFSMADIQMAYPVAAAQARMGGGQSMPHMTKFLERIETRLAYRAARNKGGAMLLTG</sequence>
<dbReference type="GO" id="GO:0016740">
    <property type="term" value="F:transferase activity"/>
    <property type="evidence" value="ECO:0007669"/>
    <property type="project" value="UniProtKB-KW"/>
</dbReference>
<evidence type="ECO:0000313" key="4">
    <source>
        <dbReference type="Proteomes" id="UP000256845"/>
    </source>
</evidence>
<dbReference type="CDD" id="cd03046">
    <property type="entry name" value="GST_N_GTT1_like"/>
    <property type="match status" value="1"/>
</dbReference>
<dbReference type="Proteomes" id="UP000256845">
    <property type="component" value="Unassembled WGS sequence"/>
</dbReference>
<dbReference type="InterPro" id="IPR004046">
    <property type="entry name" value="GST_C"/>
</dbReference>
<accession>A0A3D9H9N4</accession>
<dbReference type="RefSeq" id="WP_115938183.1">
    <property type="nucleotide sequence ID" value="NZ_QRDW01000010.1"/>
</dbReference>
<dbReference type="Pfam" id="PF13409">
    <property type="entry name" value="GST_N_2"/>
    <property type="match status" value="1"/>
</dbReference>
<dbReference type="SUPFAM" id="SSF47616">
    <property type="entry name" value="GST C-terminal domain-like"/>
    <property type="match status" value="1"/>
</dbReference>
<dbReference type="SFLD" id="SFLDG00358">
    <property type="entry name" value="Main_(cytGST)"/>
    <property type="match status" value="1"/>
</dbReference>
<dbReference type="CDD" id="cd03189">
    <property type="entry name" value="GST_C_GTT1_like"/>
    <property type="match status" value="1"/>
</dbReference>
<comment type="caution">
    <text evidence="3">The sequence shown here is derived from an EMBL/GenBank/DDBJ whole genome shotgun (WGS) entry which is preliminary data.</text>
</comment>